<feature type="domain" description="DUF2470" evidence="2">
    <location>
        <begin position="16"/>
        <end position="89"/>
    </location>
</feature>
<protein>
    <recommendedName>
        <fullName evidence="2">DUF2470 domain-containing protein</fullName>
    </recommendedName>
</protein>
<dbReference type="eggNOG" id="ENOG502RZUI">
    <property type="taxonomic scope" value="Eukaryota"/>
</dbReference>
<evidence type="ECO:0000313" key="4">
    <source>
        <dbReference type="Proteomes" id="UP000030651"/>
    </source>
</evidence>
<dbReference type="InParanoid" id="W3X0H7"/>
<dbReference type="HOGENOM" id="CLU_081019_0_0_1"/>
<dbReference type="KEGG" id="pfy:PFICI_08494"/>
<dbReference type="Pfam" id="PF10615">
    <property type="entry name" value="DUF2470"/>
    <property type="match status" value="1"/>
</dbReference>
<accession>W3X0H7</accession>
<dbReference type="InterPro" id="IPR019595">
    <property type="entry name" value="DUF2470"/>
</dbReference>
<evidence type="ECO:0000313" key="3">
    <source>
        <dbReference type="EMBL" id="ETS78641.1"/>
    </source>
</evidence>
<sequence>MADEAAAAAAKEAAIKARVVTHMNKDHGGELELYLRAFNGLSSSAAAGAQITDMSLEGMTVKSASGTHTVAIEPPLANWSASRVRLVEMAGTALNKLNLSDIRVSSYTPPQGFDWVVFFGVVLYFICAAALPLVQPDTPAWDALDAFFPYGPVGFRWLVKAIFVPVFVLHVTECWWMATTRLEKHRVAPGKVWWLWAASPFFDGVMSFRRFDALVDAEGKKKEAAKH</sequence>
<keyword evidence="1" id="KW-0812">Transmembrane</keyword>
<keyword evidence="1" id="KW-0472">Membrane</keyword>
<name>W3X0H7_PESFW</name>
<dbReference type="OrthoDB" id="5553410at2759"/>
<evidence type="ECO:0000256" key="1">
    <source>
        <dbReference type="SAM" id="Phobius"/>
    </source>
</evidence>
<dbReference type="Proteomes" id="UP000030651">
    <property type="component" value="Unassembled WGS sequence"/>
</dbReference>
<feature type="transmembrane region" description="Helical" evidence="1">
    <location>
        <begin position="113"/>
        <end position="134"/>
    </location>
</feature>
<dbReference type="PANTHER" id="PTHR37783:SF1">
    <property type="entry name" value="MEMBRANE PROTEIN, PUTATIVE (AFU_ORTHOLOGUE AFUA_1G04315)-RELATED"/>
    <property type="match status" value="1"/>
</dbReference>
<dbReference type="Gene3D" id="3.20.180.10">
    <property type="entry name" value="PNP-oxidase-like"/>
    <property type="match status" value="1"/>
</dbReference>
<organism evidence="3 4">
    <name type="scientific">Pestalotiopsis fici (strain W106-1 / CGMCC3.15140)</name>
    <dbReference type="NCBI Taxonomy" id="1229662"/>
    <lineage>
        <taxon>Eukaryota</taxon>
        <taxon>Fungi</taxon>
        <taxon>Dikarya</taxon>
        <taxon>Ascomycota</taxon>
        <taxon>Pezizomycotina</taxon>
        <taxon>Sordariomycetes</taxon>
        <taxon>Xylariomycetidae</taxon>
        <taxon>Amphisphaeriales</taxon>
        <taxon>Sporocadaceae</taxon>
        <taxon>Pestalotiopsis</taxon>
    </lineage>
</organism>
<keyword evidence="4" id="KW-1185">Reference proteome</keyword>
<dbReference type="PANTHER" id="PTHR37783">
    <property type="entry name" value="MEMBRANE PROTEIN, PUTATIVE (AFU_ORTHOLOGUE AFUA_1G04315)-RELATED"/>
    <property type="match status" value="1"/>
</dbReference>
<keyword evidence="1" id="KW-1133">Transmembrane helix</keyword>
<reference evidence="4" key="1">
    <citation type="journal article" date="2015" name="BMC Genomics">
        <title>Genomic and transcriptomic analysis of the endophytic fungus Pestalotiopsis fici reveals its lifestyle and high potential for synthesis of natural products.</title>
        <authorList>
            <person name="Wang X."/>
            <person name="Zhang X."/>
            <person name="Liu L."/>
            <person name="Xiang M."/>
            <person name="Wang W."/>
            <person name="Sun X."/>
            <person name="Che Y."/>
            <person name="Guo L."/>
            <person name="Liu G."/>
            <person name="Guo L."/>
            <person name="Wang C."/>
            <person name="Yin W.B."/>
            <person name="Stadler M."/>
            <person name="Zhang X."/>
            <person name="Liu X."/>
        </authorList>
    </citation>
    <scope>NUCLEOTIDE SEQUENCE [LARGE SCALE GENOMIC DNA]</scope>
    <source>
        <strain evidence="4">W106-1 / CGMCC3.15140</strain>
    </source>
</reference>
<dbReference type="GeneID" id="19273507"/>
<gene>
    <name evidence="3" type="ORF">PFICI_08494</name>
</gene>
<dbReference type="AlphaFoldDB" id="W3X0H7"/>
<dbReference type="InterPro" id="IPR037119">
    <property type="entry name" value="Haem_oxidase_HugZ-like_sf"/>
</dbReference>
<dbReference type="OMA" id="VECFFFD"/>
<evidence type="ECO:0000259" key="2">
    <source>
        <dbReference type="Pfam" id="PF10615"/>
    </source>
</evidence>
<feature type="transmembrane region" description="Helical" evidence="1">
    <location>
        <begin position="154"/>
        <end position="176"/>
    </location>
</feature>
<dbReference type="EMBL" id="KI912114">
    <property type="protein sequence ID" value="ETS78641.1"/>
    <property type="molecule type" value="Genomic_DNA"/>
</dbReference>
<dbReference type="RefSeq" id="XP_007835266.1">
    <property type="nucleotide sequence ID" value="XM_007837075.1"/>
</dbReference>
<proteinExistence type="predicted"/>